<dbReference type="AlphaFoldDB" id="A0A4D7AZ77"/>
<protein>
    <recommendedName>
        <fullName evidence="3">MobC family plasmid mobilization relaxosome protein</fullName>
    </recommendedName>
</protein>
<dbReference type="RefSeq" id="WP_136959414.1">
    <property type="nucleotide sequence ID" value="NZ_CP039690.1"/>
</dbReference>
<gene>
    <name evidence="1" type="ORF">E8M01_06675</name>
</gene>
<dbReference type="OrthoDB" id="8548224at2"/>
<evidence type="ECO:0000313" key="1">
    <source>
        <dbReference type="EMBL" id="QCI63958.1"/>
    </source>
</evidence>
<dbReference type="EMBL" id="CP039690">
    <property type="protein sequence ID" value="QCI63958.1"/>
    <property type="molecule type" value="Genomic_DNA"/>
</dbReference>
<dbReference type="KEGG" id="pstg:E8M01_06675"/>
<evidence type="ECO:0008006" key="3">
    <source>
        <dbReference type="Google" id="ProtNLM"/>
    </source>
</evidence>
<name>A0A4D7AZ77_9HYPH</name>
<sequence>MSNPPARITPARRPPPLSVRLNPDELEALRRRAGSVPLSTYLKQVALGSELPARRVSRNSHADRARLAQILAILGQSRLASNFNQLAKAVNLGCLPVNEQTEADLQRGCAEIIAIRQLLMTALGLKNEGRSAL</sequence>
<evidence type="ECO:0000313" key="2">
    <source>
        <dbReference type="Proteomes" id="UP000298781"/>
    </source>
</evidence>
<reference evidence="1 2" key="1">
    <citation type="submission" date="2019-04" db="EMBL/GenBank/DDBJ databases">
        <title>Phreatobacter aquaticus sp. nov.</title>
        <authorList>
            <person name="Choi A."/>
        </authorList>
    </citation>
    <scope>NUCLEOTIDE SEQUENCE [LARGE SCALE GENOMIC DNA]</scope>
    <source>
        <strain evidence="1 2">KCTC 52518</strain>
    </source>
</reference>
<accession>A0A4D7AZ77</accession>
<keyword evidence="2" id="KW-1185">Reference proteome</keyword>
<proteinExistence type="predicted"/>
<organism evidence="1 2">
    <name type="scientific">Phreatobacter stygius</name>
    <dbReference type="NCBI Taxonomy" id="1940610"/>
    <lineage>
        <taxon>Bacteria</taxon>
        <taxon>Pseudomonadati</taxon>
        <taxon>Pseudomonadota</taxon>
        <taxon>Alphaproteobacteria</taxon>
        <taxon>Hyphomicrobiales</taxon>
        <taxon>Phreatobacteraceae</taxon>
        <taxon>Phreatobacter</taxon>
    </lineage>
</organism>
<dbReference type="Proteomes" id="UP000298781">
    <property type="component" value="Chromosome"/>
</dbReference>